<sequence length="147" mass="16453">MDSPSPSIPGQVGLDHVMVPSRTCSCYLPKLVSFASRYEVKASLQEALREIAKNGFQLCFRSYTNAGRSVSSPKGTTLKVDVFRCCELFRVSFAEIMLWLHPVRRVKVEVNCHVKSEKAQDQGWALSRSRSTGGPPRHFEVTAFTKT</sequence>
<protein>
    <submittedName>
        <fullName evidence="1">Uncharacterized protein</fullName>
    </submittedName>
</protein>
<dbReference type="AlphaFoldDB" id="A0A8X6WGM7"/>
<evidence type="ECO:0000313" key="2">
    <source>
        <dbReference type="Proteomes" id="UP000887159"/>
    </source>
</evidence>
<dbReference type="Proteomes" id="UP000887159">
    <property type="component" value="Unassembled WGS sequence"/>
</dbReference>
<gene>
    <name evidence="1" type="ORF">TNCV_4593381</name>
</gene>
<comment type="caution">
    <text evidence="1">The sequence shown here is derived from an EMBL/GenBank/DDBJ whole genome shotgun (WGS) entry which is preliminary data.</text>
</comment>
<reference evidence="1" key="1">
    <citation type="submission" date="2020-08" db="EMBL/GenBank/DDBJ databases">
        <title>Multicomponent nature underlies the extraordinary mechanical properties of spider dragline silk.</title>
        <authorList>
            <person name="Kono N."/>
            <person name="Nakamura H."/>
            <person name="Mori M."/>
            <person name="Yoshida Y."/>
            <person name="Ohtoshi R."/>
            <person name="Malay A.D."/>
            <person name="Moran D.A.P."/>
            <person name="Tomita M."/>
            <person name="Numata K."/>
            <person name="Arakawa K."/>
        </authorList>
    </citation>
    <scope>NUCLEOTIDE SEQUENCE</scope>
</reference>
<organism evidence="1 2">
    <name type="scientific">Trichonephila clavipes</name>
    <name type="common">Golden silk orbweaver</name>
    <name type="synonym">Nephila clavipes</name>
    <dbReference type="NCBI Taxonomy" id="2585209"/>
    <lineage>
        <taxon>Eukaryota</taxon>
        <taxon>Metazoa</taxon>
        <taxon>Ecdysozoa</taxon>
        <taxon>Arthropoda</taxon>
        <taxon>Chelicerata</taxon>
        <taxon>Arachnida</taxon>
        <taxon>Araneae</taxon>
        <taxon>Araneomorphae</taxon>
        <taxon>Entelegynae</taxon>
        <taxon>Araneoidea</taxon>
        <taxon>Nephilidae</taxon>
        <taxon>Trichonephila</taxon>
    </lineage>
</organism>
<name>A0A8X6WGM7_TRICX</name>
<dbReference type="EMBL" id="BMAU01021418">
    <property type="protein sequence ID" value="GFY33626.1"/>
    <property type="molecule type" value="Genomic_DNA"/>
</dbReference>
<evidence type="ECO:0000313" key="1">
    <source>
        <dbReference type="EMBL" id="GFY33626.1"/>
    </source>
</evidence>
<keyword evidence="2" id="KW-1185">Reference proteome</keyword>
<accession>A0A8X6WGM7</accession>
<proteinExistence type="predicted"/>